<accession>A0AAD4KMQ2</accession>
<evidence type="ECO:0000256" key="1">
    <source>
        <dbReference type="SAM" id="MobiDB-lite"/>
    </source>
</evidence>
<organism evidence="2 3">
    <name type="scientific">Talaromyces proteolyticus</name>
    <dbReference type="NCBI Taxonomy" id="1131652"/>
    <lineage>
        <taxon>Eukaryota</taxon>
        <taxon>Fungi</taxon>
        <taxon>Dikarya</taxon>
        <taxon>Ascomycota</taxon>
        <taxon>Pezizomycotina</taxon>
        <taxon>Eurotiomycetes</taxon>
        <taxon>Eurotiomycetidae</taxon>
        <taxon>Eurotiales</taxon>
        <taxon>Trichocomaceae</taxon>
        <taxon>Talaromyces</taxon>
        <taxon>Talaromyces sect. Bacilispori</taxon>
    </lineage>
</organism>
<feature type="compositionally biased region" description="Basic residues" evidence="1">
    <location>
        <begin position="28"/>
        <end position="45"/>
    </location>
</feature>
<dbReference type="GeneID" id="70250814"/>
<feature type="compositionally biased region" description="Low complexity" evidence="1">
    <location>
        <begin position="1"/>
        <end position="17"/>
    </location>
</feature>
<reference evidence="2" key="1">
    <citation type="submission" date="2021-12" db="EMBL/GenBank/DDBJ databases">
        <title>Convergent genome expansion in fungi linked to evolution of root-endophyte symbiosis.</title>
        <authorList>
            <consortium name="DOE Joint Genome Institute"/>
            <person name="Ke Y.-H."/>
            <person name="Bonito G."/>
            <person name="Liao H.-L."/>
            <person name="Looney B."/>
            <person name="Rojas-Flechas A."/>
            <person name="Nash J."/>
            <person name="Hameed K."/>
            <person name="Schadt C."/>
            <person name="Martin F."/>
            <person name="Crous P.W."/>
            <person name="Miettinen O."/>
            <person name="Magnuson J.K."/>
            <person name="Labbe J."/>
            <person name="Jacobson D."/>
            <person name="Doktycz M.J."/>
            <person name="Veneault-Fourrey C."/>
            <person name="Kuo A."/>
            <person name="Mondo S."/>
            <person name="Calhoun S."/>
            <person name="Riley R."/>
            <person name="Ohm R."/>
            <person name="LaButti K."/>
            <person name="Andreopoulos B."/>
            <person name="Pangilinan J."/>
            <person name="Nolan M."/>
            <person name="Tritt A."/>
            <person name="Clum A."/>
            <person name="Lipzen A."/>
            <person name="Daum C."/>
            <person name="Barry K."/>
            <person name="Grigoriev I.V."/>
            <person name="Vilgalys R."/>
        </authorList>
    </citation>
    <scope>NUCLEOTIDE SEQUENCE</scope>
    <source>
        <strain evidence="2">PMI_201</strain>
    </source>
</reference>
<proteinExistence type="predicted"/>
<gene>
    <name evidence="2" type="ORF">BGW36DRAFT_428300</name>
</gene>
<protein>
    <submittedName>
        <fullName evidence="2">Uncharacterized protein</fullName>
    </submittedName>
</protein>
<dbReference type="EMBL" id="JAJTJA010000007">
    <property type="protein sequence ID" value="KAH8696282.1"/>
    <property type="molecule type" value="Genomic_DNA"/>
</dbReference>
<comment type="caution">
    <text evidence="2">The sequence shown here is derived from an EMBL/GenBank/DDBJ whole genome shotgun (WGS) entry which is preliminary data.</text>
</comment>
<dbReference type="RefSeq" id="XP_046071220.1">
    <property type="nucleotide sequence ID" value="XM_046220527.1"/>
</dbReference>
<keyword evidence="3" id="KW-1185">Reference proteome</keyword>
<evidence type="ECO:0000313" key="2">
    <source>
        <dbReference type="EMBL" id="KAH8696282.1"/>
    </source>
</evidence>
<name>A0AAD4KMQ2_9EURO</name>
<dbReference type="AlphaFoldDB" id="A0AAD4KMQ2"/>
<sequence>MDTDISESLSSLSSPPEDLIDASDTPTGRRKPSSPRRANRNIRGKRHIKKARLDKVLQYMSSTGISIETFLRAYLECPDVLRSTTHRTQDKRHKRIRDALFSLLQGQSEQSNFLLQIISSLLRSEFDNLMETTYFGQFDSTTADPETIDFSELEGVLKEHAPTWNQIARILLSNDRMKHESYTGDKDKVAERQVKPLYLITSTFCFSRAKMRCNYLPKLMGYYLYSLGVNRRALGFLADIGICNHPQEIIKGAKMIARKEQGFHHGESP</sequence>
<dbReference type="Proteomes" id="UP001201262">
    <property type="component" value="Unassembled WGS sequence"/>
</dbReference>
<feature type="region of interest" description="Disordered" evidence="1">
    <location>
        <begin position="1"/>
        <end position="45"/>
    </location>
</feature>
<evidence type="ECO:0000313" key="3">
    <source>
        <dbReference type="Proteomes" id="UP001201262"/>
    </source>
</evidence>